<protein>
    <recommendedName>
        <fullName evidence="1">Anti-sigma-28 factor FlgM C-terminal domain-containing protein</fullName>
    </recommendedName>
</protein>
<accession>A0A2N3G7B4</accession>
<comment type="caution">
    <text evidence="2">The sequence shown here is derived from an EMBL/GenBank/DDBJ whole genome shotgun (WGS) entry which is preliminary data.</text>
</comment>
<dbReference type="SUPFAM" id="SSF101498">
    <property type="entry name" value="Anti-sigma factor FlgM"/>
    <property type="match status" value="1"/>
</dbReference>
<dbReference type="AlphaFoldDB" id="A0A2N3G7B4"/>
<sequence length="99" mass="11333">MNQPRLGWKKMQLSDREIQNTLDLLKKKEKMGEGKEAILLSEKEIKGIQEVVKQIDSVPEVRKDKVQKIKKAIESSSYDVTGDDIAKKLVGRMISDKLH</sequence>
<dbReference type="InterPro" id="IPR031316">
    <property type="entry name" value="FlgM_C"/>
</dbReference>
<dbReference type="Pfam" id="PF04316">
    <property type="entry name" value="FlgM"/>
    <property type="match status" value="1"/>
</dbReference>
<proteinExistence type="predicted"/>
<evidence type="ECO:0000259" key="1">
    <source>
        <dbReference type="Pfam" id="PF04316"/>
    </source>
</evidence>
<organism evidence="2 3">
    <name type="scientific">Candidatus Anoxymicrobium japonicum</name>
    <dbReference type="NCBI Taxonomy" id="2013648"/>
    <lineage>
        <taxon>Bacteria</taxon>
        <taxon>Bacillati</taxon>
        <taxon>Actinomycetota</taxon>
        <taxon>Candidatus Geothermincolia</taxon>
        <taxon>Candidatus Geothermincolales</taxon>
        <taxon>Candidatus Anoxymicrobiaceae</taxon>
        <taxon>Candidatus Anoxymicrobium</taxon>
    </lineage>
</organism>
<dbReference type="Proteomes" id="UP000233654">
    <property type="component" value="Unassembled WGS sequence"/>
</dbReference>
<name>A0A2N3G7B4_9ACTN</name>
<evidence type="ECO:0000313" key="2">
    <source>
        <dbReference type="EMBL" id="PKQ28617.1"/>
    </source>
</evidence>
<evidence type="ECO:0000313" key="3">
    <source>
        <dbReference type="Proteomes" id="UP000233654"/>
    </source>
</evidence>
<dbReference type="InterPro" id="IPR035890">
    <property type="entry name" value="Anti-sigma-28_factor_FlgM_sf"/>
</dbReference>
<reference evidence="2 3" key="1">
    <citation type="journal article" date="2017" name="ISME J.">
        <title>Potential for microbial H2 and metal transformations associated with novel bacteria and archaea in deep terrestrial subsurface sediments.</title>
        <authorList>
            <person name="Hernsdorf A.W."/>
            <person name="Amano Y."/>
            <person name="Miyakawa K."/>
            <person name="Ise K."/>
            <person name="Suzuki Y."/>
            <person name="Anantharaman K."/>
            <person name="Probst A."/>
            <person name="Burstein D."/>
            <person name="Thomas B.C."/>
            <person name="Banfield J.F."/>
        </authorList>
    </citation>
    <scope>NUCLEOTIDE SEQUENCE [LARGE SCALE GENOMIC DNA]</scope>
    <source>
        <strain evidence="2">HGW-Actinobacteria-3</strain>
    </source>
</reference>
<feature type="domain" description="Anti-sigma-28 factor FlgM C-terminal" evidence="1">
    <location>
        <begin position="44"/>
        <end position="90"/>
    </location>
</feature>
<dbReference type="EMBL" id="PHEX01000010">
    <property type="protein sequence ID" value="PKQ28617.1"/>
    <property type="molecule type" value="Genomic_DNA"/>
</dbReference>
<gene>
    <name evidence="2" type="ORF">CVT63_01865</name>
</gene>